<keyword evidence="1" id="KW-0694">RNA-binding</keyword>
<evidence type="ECO:0000313" key="5">
    <source>
        <dbReference type="EMBL" id="KAK5574512.1"/>
    </source>
</evidence>
<feature type="domain" description="tRNA/rRNA methyltransferase SpoU type" evidence="4">
    <location>
        <begin position="53"/>
        <end position="139"/>
    </location>
</feature>
<dbReference type="CDD" id="cd18092">
    <property type="entry name" value="SpoU-like_TrmH"/>
    <property type="match status" value="1"/>
</dbReference>
<keyword evidence="3" id="KW-0808">Transferase</keyword>
<keyword evidence="2" id="KW-0489">Methyltransferase</keyword>
<evidence type="ECO:0000256" key="1">
    <source>
        <dbReference type="ARBA" id="ARBA00022555"/>
    </source>
</evidence>
<reference evidence="5 6" key="1">
    <citation type="submission" date="2023-11" db="EMBL/GenBank/DDBJ databases">
        <title>Dfirmibasis_genome.</title>
        <authorList>
            <person name="Edelbroek B."/>
            <person name="Kjellin J."/>
            <person name="Jerlstrom-Hultqvist J."/>
            <person name="Soderbom F."/>
        </authorList>
    </citation>
    <scope>NUCLEOTIDE SEQUENCE [LARGE SCALE GENOMIC DNA]</scope>
    <source>
        <strain evidence="5 6">TNS-C-14</strain>
    </source>
</reference>
<gene>
    <name evidence="5" type="ORF">RB653_009765</name>
</gene>
<dbReference type="PANTHER" id="PTHR43453">
    <property type="entry name" value="RRNA METHYLASE-LIKE"/>
    <property type="match status" value="1"/>
</dbReference>
<dbReference type="Proteomes" id="UP001344447">
    <property type="component" value="Unassembled WGS sequence"/>
</dbReference>
<accession>A0AAN7TRU7</accession>
<dbReference type="Pfam" id="PF00588">
    <property type="entry name" value="SpoU_methylase"/>
    <property type="match status" value="1"/>
</dbReference>
<dbReference type="EMBL" id="JAVFKY010000006">
    <property type="protein sequence ID" value="KAK5574512.1"/>
    <property type="molecule type" value="Genomic_DNA"/>
</dbReference>
<organism evidence="5 6">
    <name type="scientific">Dictyostelium firmibasis</name>
    <dbReference type="NCBI Taxonomy" id="79012"/>
    <lineage>
        <taxon>Eukaryota</taxon>
        <taxon>Amoebozoa</taxon>
        <taxon>Evosea</taxon>
        <taxon>Eumycetozoa</taxon>
        <taxon>Dictyostelia</taxon>
        <taxon>Dictyosteliales</taxon>
        <taxon>Dictyosteliaceae</taxon>
        <taxon>Dictyostelium</taxon>
    </lineage>
</organism>
<dbReference type="Gene3D" id="3.40.1280.10">
    <property type="match status" value="1"/>
</dbReference>
<dbReference type="InterPro" id="IPR033671">
    <property type="entry name" value="TrmH"/>
</dbReference>
<sequence>MKEQIKLLNILKFYSQKKSFDILNDVSNKIKPFISDNRLGRFENTINNRNKRFIIVCENLDNPGNFAAVIRSADAMGIQNLCLITEKTLDTNFEKHDMISLGSSKWVTVKKYKTTTKCIEELKEQGYSIWASDLSATAFQFDQLIFQPNKFTPQLSHFLSQSIENLNSLSNYDDDNNKEEIKNLAINELYNNKIVNNNNKNFIKNDEKIALVFGNETNGISDLMRSLSDRRFYLPMIGLVQSFNISVSAAITLAFLKMQGVITPDLSPLDKIKLLNKFVLSSIPRNKDLLEKFGFDSDLVFKLLNK</sequence>
<dbReference type="GO" id="GO:0008173">
    <property type="term" value="F:RNA methyltransferase activity"/>
    <property type="evidence" value="ECO:0007669"/>
    <property type="project" value="InterPro"/>
</dbReference>
<comment type="caution">
    <text evidence="5">The sequence shown here is derived from an EMBL/GenBank/DDBJ whole genome shotgun (WGS) entry which is preliminary data.</text>
</comment>
<evidence type="ECO:0000259" key="4">
    <source>
        <dbReference type="Pfam" id="PF00588"/>
    </source>
</evidence>
<evidence type="ECO:0000313" key="6">
    <source>
        <dbReference type="Proteomes" id="UP001344447"/>
    </source>
</evidence>
<dbReference type="SUPFAM" id="SSF75217">
    <property type="entry name" value="alpha/beta knot"/>
    <property type="match status" value="1"/>
</dbReference>
<dbReference type="GO" id="GO:0002938">
    <property type="term" value="P:tRNA guanine ribose methylation"/>
    <property type="evidence" value="ECO:0007669"/>
    <property type="project" value="TreeGrafter"/>
</dbReference>
<keyword evidence="1" id="KW-0820">tRNA-binding</keyword>
<dbReference type="InterPro" id="IPR001537">
    <property type="entry name" value="SpoU_MeTrfase"/>
</dbReference>
<evidence type="ECO:0000256" key="3">
    <source>
        <dbReference type="ARBA" id="ARBA00022679"/>
    </source>
</evidence>
<dbReference type="InterPro" id="IPR029026">
    <property type="entry name" value="tRNA_m1G_MTases_N"/>
</dbReference>
<dbReference type="PANTHER" id="PTHR43453:SF3">
    <property type="entry name" value="TRNA_RRNA METHYLTRANSFERASE SPOU TYPE DOMAIN-CONTAINING PROTEIN"/>
    <property type="match status" value="1"/>
</dbReference>
<dbReference type="GO" id="GO:0000049">
    <property type="term" value="F:tRNA binding"/>
    <property type="evidence" value="ECO:0007669"/>
    <property type="project" value="UniProtKB-KW"/>
</dbReference>
<dbReference type="InterPro" id="IPR029028">
    <property type="entry name" value="Alpha/beta_knot_MTases"/>
</dbReference>
<protein>
    <recommendedName>
        <fullName evidence="4">tRNA/rRNA methyltransferase SpoU type domain-containing protein</fullName>
    </recommendedName>
</protein>
<proteinExistence type="predicted"/>
<evidence type="ECO:0000256" key="2">
    <source>
        <dbReference type="ARBA" id="ARBA00022603"/>
    </source>
</evidence>
<dbReference type="AlphaFoldDB" id="A0AAN7TRU7"/>
<name>A0AAN7TRU7_9MYCE</name>
<keyword evidence="6" id="KW-1185">Reference proteome</keyword>